<dbReference type="GO" id="GO:0060271">
    <property type="term" value="P:cilium assembly"/>
    <property type="evidence" value="ECO:0007669"/>
    <property type="project" value="TreeGrafter"/>
</dbReference>
<name>A0AAN8K8J7_PATCE</name>
<dbReference type="GO" id="GO:0007020">
    <property type="term" value="P:microtubule nucleation"/>
    <property type="evidence" value="ECO:0007669"/>
    <property type="project" value="TreeGrafter"/>
</dbReference>
<dbReference type="InterPro" id="IPR042481">
    <property type="entry name" value="CCDC57"/>
</dbReference>
<keyword evidence="4" id="KW-1185">Reference proteome</keyword>
<feature type="coiled-coil region" evidence="1">
    <location>
        <begin position="252"/>
        <end position="361"/>
    </location>
</feature>
<sequence length="868" mass="102090">MNYEDPLSWKDLAEQKEREWKEFTQRRIESLEVAYKQKDKDLSEEKNKFQKLKDDFKYNFKLLQERDQELERYDAVLTNLKADINNKNSEISELKVHVDEMRTQLKQEQKGREELQIHYQQRLKEKQTEVDSFRYKKEAEFGEERKEFEDFKRNLEQKLTKLDVEMDVQKRELNAGFEEAMKKRETEFRLKEDEMNAKVLEYDLKAKLLAKEIEYMRVNQKQVTDNFSEAEINSRLLEKKVKEKEWEITDLKAMKDAKIEDLEVQLKQYEVSMKRKEDAYENKHAEMDRCLREREEALSNLKSAYNEREQILNGDIRNLQSKLETAEIQIRQLQWTNQDLAKEKEIQTQNLSEELNCLQEKWNKNLADMSASQVSRDLEMHCLRENDSKLKTEILQKGHEIEKQKRELAEASEREAALIRSKTQLELDWQNRFEEAVNSQYGKSEDLMKKMVTAKYEMESGQSQEIKQLLQQNLNLKEVINQMKQQMQMLGYTNGSQNNANNRDYTKSLEEQILSLKQQIRQLQDHHVQDLSSNVSNNLDSEILQAPEVKDNIMVKDYIQSLNEQIRILKSEKLESNVKFRKLESRLDNIETSSMTLKLQDEITNPKKGIPESHSYSQSDVGKHDLQNKLRKAVKHITQLAKEKQQLIEVCNRLRGELKKAGITQTTPTVSTGFPTNQIPLNQLSNSLTSHNPSRVTQESLNKLNQLEKLQYQLTKQELQFAQNFSPPRVTDSVQSSEVYCGRPSILKKSLSSQDVNQSAETNRSHYDVEPVLSSVQSMGGESIQEVWRMLDDGASPIPSVRTPRFLSNQSKPDVKEKLDPNRELTVEGKKAELKLEEKRPQSRQFTISQTNKLKQSKKPQVRNYNMR</sequence>
<keyword evidence="1" id="KW-0175">Coiled coil</keyword>
<dbReference type="PANTHER" id="PTHR46725:SF1">
    <property type="entry name" value="COILED-COIL DOMAIN-CONTAINING PROTEIN 57"/>
    <property type="match status" value="1"/>
</dbReference>
<feature type="coiled-coil region" evidence="1">
    <location>
        <begin position="466"/>
        <end position="526"/>
    </location>
</feature>
<dbReference type="GO" id="GO:0007099">
    <property type="term" value="P:centriole replication"/>
    <property type="evidence" value="ECO:0007669"/>
    <property type="project" value="TreeGrafter"/>
</dbReference>
<dbReference type="EMBL" id="JAZGQO010000003">
    <property type="protein sequence ID" value="KAK6188076.1"/>
    <property type="molecule type" value="Genomic_DNA"/>
</dbReference>
<dbReference type="PANTHER" id="PTHR46725">
    <property type="entry name" value="COILED-COIL DOMAIN-CONTAINING PROTEIN 57"/>
    <property type="match status" value="1"/>
</dbReference>
<proteinExistence type="predicted"/>
<gene>
    <name evidence="3" type="ORF">SNE40_004338</name>
</gene>
<evidence type="ECO:0000313" key="4">
    <source>
        <dbReference type="Proteomes" id="UP001347796"/>
    </source>
</evidence>
<evidence type="ECO:0000256" key="2">
    <source>
        <dbReference type="SAM" id="MobiDB-lite"/>
    </source>
</evidence>
<feature type="coiled-coil region" evidence="1">
    <location>
        <begin position="145"/>
        <end position="172"/>
    </location>
</feature>
<reference evidence="3 4" key="1">
    <citation type="submission" date="2024-01" db="EMBL/GenBank/DDBJ databases">
        <title>The genome of the rayed Mediterranean limpet Patella caerulea (Linnaeus, 1758).</title>
        <authorList>
            <person name="Anh-Thu Weber A."/>
            <person name="Halstead-Nussloch G."/>
        </authorList>
    </citation>
    <scope>NUCLEOTIDE SEQUENCE [LARGE SCALE GENOMIC DNA]</scope>
    <source>
        <strain evidence="3">AATW-2023a</strain>
        <tissue evidence="3">Whole specimen</tissue>
    </source>
</reference>
<comment type="caution">
    <text evidence="3">The sequence shown here is derived from an EMBL/GenBank/DDBJ whole genome shotgun (WGS) entry which is preliminary data.</text>
</comment>
<dbReference type="AlphaFoldDB" id="A0AAN8K8J7"/>
<evidence type="ECO:0008006" key="5">
    <source>
        <dbReference type="Google" id="ProtNLM"/>
    </source>
</evidence>
<feature type="coiled-coil region" evidence="1">
    <location>
        <begin position="394"/>
        <end position="421"/>
    </location>
</feature>
<protein>
    <recommendedName>
        <fullName evidence="5">Coiled-coil domain-containing protein 57</fullName>
    </recommendedName>
</protein>
<dbReference type="GO" id="GO:0034451">
    <property type="term" value="C:centriolar satellite"/>
    <property type="evidence" value="ECO:0007669"/>
    <property type="project" value="TreeGrafter"/>
</dbReference>
<feature type="compositionally biased region" description="Basic and acidic residues" evidence="2">
    <location>
        <begin position="813"/>
        <end position="841"/>
    </location>
</feature>
<accession>A0AAN8K8J7</accession>
<dbReference type="GO" id="GO:0005814">
    <property type="term" value="C:centriole"/>
    <property type="evidence" value="ECO:0007669"/>
    <property type="project" value="TreeGrafter"/>
</dbReference>
<dbReference type="GO" id="GO:0045931">
    <property type="term" value="P:positive regulation of mitotic cell cycle"/>
    <property type="evidence" value="ECO:0007669"/>
    <property type="project" value="TreeGrafter"/>
</dbReference>
<dbReference type="Proteomes" id="UP001347796">
    <property type="component" value="Unassembled WGS sequence"/>
</dbReference>
<dbReference type="GO" id="GO:0005876">
    <property type="term" value="C:spindle microtubule"/>
    <property type="evidence" value="ECO:0007669"/>
    <property type="project" value="TreeGrafter"/>
</dbReference>
<feature type="region of interest" description="Disordered" evidence="2">
    <location>
        <begin position="798"/>
        <end position="868"/>
    </location>
</feature>
<feature type="compositionally biased region" description="Polar residues" evidence="2">
    <location>
        <begin position="843"/>
        <end position="854"/>
    </location>
</feature>
<evidence type="ECO:0000313" key="3">
    <source>
        <dbReference type="EMBL" id="KAK6188076.1"/>
    </source>
</evidence>
<feature type="coiled-coil region" evidence="1">
    <location>
        <begin position="623"/>
        <end position="657"/>
    </location>
</feature>
<organism evidence="3 4">
    <name type="scientific">Patella caerulea</name>
    <name type="common">Rayed Mediterranean limpet</name>
    <dbReference type="NCBI Taxonomy" id="87958"/>
    <lineage>
        <taxon>Eukaryota</taxon>
        <taxon>Metazoa</taxon>
        <taxon>Spiralia</taxon>
        <taxon>Lophotrochozoa</taxon>
        <taxon>Mollusca</taxon>
        <taxon>Gastropoda</taxon>
        <taxon>Patellogastropoda</taxon>
        <taxon>Patelloidea</taxon>
        <taxon>Patellidae</taxon>
        <taxon>Patella</taxon>
    </lineage>
</organism>
<evidence type="ECO:0000256" key="1">
    <source>
        <dbReference type="SAM" id="Coils"/>
    </source>
</evidence>
<feature type="coiled-coil region" evidence="1">
    <location>
        <begin position="21"/>
        <end position="118"/>
    </location>
</feature>